<keyword evidence="2" id="KW-1185">Reference proteome</keyword>
<accession>A0ACC0V7G9</accession>
<protein>
    <submittedName>
        <fullName evidence="1">Uncharacterized protein</fullName>
    </submittedName>
</protein>
<proteinExistence type="predicted"/>
<dbReference type="Proteomes" id="UP001163324">
    <property type="component" value="Chromosome 3"/>
</dbReference>
<organism evidence="1 2">
    <name type="scientific">Trichothecium roseum</name>
    <dbReference type="NCBI Taxonomy" id="47278"/>
    <lineage>
        <taxon>Eukaryota</taxon>
        <taxon>Fungi</taxon>
        <taxon>Dikarya</taxon>
        <taxon>Ascomycota</taxon>
        <taxon>Pezizomycotina</taxon>
        <taxon>Sordariomycetes</taxon>
        <taxon>Hypocreomycetidae</taxon>
        <taxon>Hypocreales</taxon>
        <taxon>Hypocreales incertae sedis</taxon>
        <taxon>Trichothecium</taxon>
    </lineage>
</organism>
<comment type="caution">
    <text evidence="1">The sequence shown here is derived from an EMBL/GenBank/DDBJ whole genome shotgun (WGS) entry which is preliminary data.</text>
</comment>
<evidence type="ECO:0000313" key="1">
    <source>
        <dbReference type="EMBL" id="KAI9902143.1"/>
    </source>
</evidence>
<sequence length="541" mass="57430">MARNRHFSEGWDLPEAVPNRAPPFLALPSDLPESAHPDGTESGYDEAQGTPITGYPDLSGTTPESGVGAGEKTTSRGPDPLTAPEVAQKRSGFWTKKKIWIAAGVSTVLMIGIGVGVGLGLSLGRSKHDGSSSDSPGSSGGEGEKGTSDGGDDEKPDTGFGTPMELPLKGVNGSDSVCLKDWCAPMLSSVSYSSDPLKFMLLGLDGANRACYRDYDGTGWDGDRWTPLDGELESQPSTVAVVQGRVWVFGVEKGSLEMRVRTRHGSTFDPTWGGMEGRCYSPPAVCSPETGSVLMLTSKFDQGLGWRTYADGEWDNSRDEEWEGGQSYELASSPVAACMGPGGLHAVAYGNKGKDLSGSFELMIKRGNATAFDDWRYVGGDFRGDPAVVVINETRLDFVGVGKDGDMYHATWADLDSSWKLAGDDGPRSIGGGRFVSTASLLVTGEDRLDVVAVGDDGGLRHRALRGSDWGDDWEDLGGFFNSAPHARRLSDTQVAVFGIGPGDGVIHGLFSTGDGDSWGEGEWYFDKGHMSTKGQRSGYS</sequence>
<evidence type="ECO:0000313" key="2">
    <source>
        <dbReference type="Proteomes" id="UP001163324"/>
    </source>
</evidence>
<reference evidence="1" key="1">
    <citation type="submission" date="2022-10" db="EMBL/GenBank/DDBJ databases">
        <title>Complete Genome of Trichothecium roseum strain YXFP-22015, a Plant Pathogen Isolated from Citrus.</title>
        <authorList>
            <person name="Wang Y."/>
            <person name="Zhu L."/>
        </authorList>
    </citation>
    <scope>NUCLEOTIDE SEQUENCE</scope>
    <source>
        <strain evidence="1">YXFP-22015</strain>
    </source>
</reference>
<gene>
    <name evidence="1" type="ORF">N3K66_003960</name>
</gene>
<dbReference type="EMBL" id="CM047942">
    <property type="protein sequence ID" value="KAI9902143.1"/>
    <property type="molecule type" value="Genomic_DNA"/>
</dbReference>
<name>A0ACC0V7G9_9HYPO</name>